<dbReference type="PANTHER" id="PTHR30636:SF3">
    <property type="entry name" value="UPF0701 PROTEIN YICC"/>
    <property type="match status" value="1"/>
</dbReference>
<evidence type="ECO:0000256" key="1">
    <source>
        <dbReference type="ARBA" id="ARBA00001968"/>
    </source>
</evidence>
<evidence type="ECO:0000313" key="8">
    <source>
        <dbReference type="EMBL" id="KEP71531.1"/>
    </source>
</evidence>
<feature type="domain" description="Endoribonuclease YicC-like N-terminal" evidence="6">
    <location>
        <begin position="1"/>
        <end position="154"/>
    </location>
</feature>
<evidence type="ECO:0000256" key="2">
    <source>
        <dbReference type="ARBA" id="ARBA00022722"/>
    </source>
</evidence>
<dbReference type="STRING" id="1185766.SAMN05216224_105282"/>
<evidence type="ECO:0000256" key="3">
    <source>
        <dbReference type="ARBA" id="ARBA00022759"/>
    </source>
</evidence>
<dbReference type="PANTHER" id="PTHR30636">
    <property type="entry name" value="UPF0701 PROTEIN YICC"/>
    <property type="match status" value="1"/>
</dbReference>
<evidence type="ECO:0000256" key="5">
    <source>
        <dbReference type="ARBA" id="ARBA00035648"/>
    </source>
</evidence>
<dbReference type="Pfam" id="PF03755">
    <property type="entry name" value="YicC-like_N"/>
    <property type="match status" value="1"/>
</dbReference>
<dbReference type="eggNOG" id="COG1561">
    <property type="taxonomic scope" value="Bacteria"/>
</dbReference>
<keyword evidence="4" id="KW-0378">Hydrolase</keyword>
<accession>A0A074TII3</accession>
<keyword evidence="9" id="KW-1185">Reference proteome</keyword>
<dbReference type="Proteomes" id="UP000027725">
    <property type="component" value="Unassembled WGS sequence"/>
</dbReference>
<keyword evidence="2" id="KW-0540">Nuclease</keyword>
<feature type="domain" description="Endoribonuclease YicC-like C-terminal" evidence="7">
    <location>
        <begin position="174"/>
        <end position="292"/>
    </location>
</feature>
<dbReference type="EMBL" id="JHEH01000001">
    <property type="protein sequence ID" value="KEP71531.1"/>
    <property type="molecule type" value="Genomic_DNA"/>
</dbReference>
<dbReference type="OrthoDB" id="9771229at2"/>
<evidence type="ECO:0000259" key="6">
    <source>
        <dbReference type="Pfam" id="PF03755"/>
    </source>
</evidence>
<sequence>MTGFASEQGAGLEHDWTWDLRSVNGKGLDLRLRVPDLTGLEAGLRKAVAQVAARGNIQLSLKLTRQGGSDTLRVNPEALAAALNALNEVNKAATGQGLAMAPSTPAEILTLRGVLEQGPAAPATPDGLVPLLLADAERVLAQFHAMRCAEGAELGRIIAGQIDRIDELTDEAETRAQARRPEAAEALRTALARVMEATPGADQDRIAQELALLAVKADITEEIDRLRAHITAARALLADPGPVGRKFEFLAQEFVRETNTLCSKSNDSALTRIGLDLKYVIDQMREQIQNVE</sequence>
<evidence type="ECO:0000313" key="9">
    <source>
        <dbReference type="Proteomes" id="UP000027725"/>
    </source>
</evidence>
<evidence type="ECO:0008006" key="10">
    <source>
        <dbReference type="Google" id="ProtNLM"/>
    </source>
</evidence>
<dbReference type="GO" id="GO:0004521">
    <property type="term" value="F:RNA endonuclease activity"/>
    <property type="evidence" value="ECO:0007669"/>
    <property type="project" value="InterPro"/>
</dbReference>
<dbReference type="AlphaFoldDB" id="A0A074TII3"/>
<organism evidence="8 9">
    <name type="scientific">Thioclava dalianensis</name>
    <dbReference type="NCBI Taxonomy" id="1185766"/>
    <lineage>
        <taxon>Bacteria</taxon>
        <taxon>Pseudomonadati</taxon>
        <taxon>Pseudomonadota</taxon>
        <taxon>Alphaproteobacteria</taxon>
        <taxon>Rhodobacterales</taxon>
        <taxon>Paracoccaceae</taxon>
        <taxon>Thioclava</taxon>
    </lineage>
</organism>
<evidence type="ECO:0000256" key="4">
    <source>
        <dbReference type="ARBA" id="ARBA00022801"/>
    </source>
</evidence>
<name>A0A074TII3_9RHOB</name>
<comment type="cofactor">
    <cofactor evidence="1">
        <name>a divalent metal cation</name>
        <dbReference type="ChEBI" id="CHEBI:60240"/>
    </cofactor>
</comment>
<keyword evidence="3" id="KW-0255">Endonuclease</keyword>
<proteinExistence type="inferred from homology"/>
<dbReference type="InterPro" id="IPR005229">
    <property type="entry name" value="YicC/YloC-like"/>
</dbReference>
<comment type="similarity">
    <text evidence="5">Belongs to the YicC/YloC family.</text>
</comment>
<evidence type="ECO:0000259" key="7">
    <source>
        <dbReference type="Pfam" id="PF08340"/>
    </source>
</evidence>
<protein>
    <recommendedName>
        <fullName evidence="10">YicC family protein</fullName>
    </recommendedName>
</protein>
<reference evidence="8 9" key="1">
    <citation type="submission" date="2014-03" db="EMBL/GenBank/DDBJ databases">
        <title>The draft genome sequence of Thioclava dalianensis DLFJ1-1.</title>
        <authorList>
            <person name="Lai Q."/>
            <person name="Shao Z."/>
        </authorList>
    </citation>
    <scope>NUCLEOTIDE SEQUENCE [LARGE SCALE GENOMIC DNA]</scope>
    <source>
        <strain evidence="8 9">DLFJ1-1</strain>
    </source>
</reference>
<dbReference type="GO" id="GO:0016787">
    <property type="term" value="F:hydrolase activity"/>
    <property type="evidence" value="ECO:0007669"/>
    <property type="project" value="UniProtKB-KW"/>
</dbReference>
<dbReference type="InterPro" id="IPR013527">
    <property type="entry name" value="YicC-like_N"/>
</dbReference>
<comment type="caution">
    <text evidence="8">The sequence shown here is derived from an EMBL/GenBank/DDBJ whole genome shotgun (WGS) entry which is preliminary data.</text>
</comment>
<gene>
    <name evidence="8" type="ORF">DL1_00510</name>
</gene>
<dbReference type="InterPro" id="IPR013551">
    <property type="entry name" value="YicC-like_C"/>
</dbReference>
<dbReference type="NCBIfam" id="TIGR00255">
    <property type="entry name" value="YicC/YloC family endoribonuclease"/>
    <property type="match status" value="1"/>
</dbReference>
<dbReference type="Pfam" id="PF08340">
    <property type="entry name" value="YicC-like_C"/>
    <property type="match status" value="1"/>
</dbReference>